<proteinExistence type="predicted"/>
<reference evidence="1 2" key="1">
    <citation type="submission" date="2013-11" db="EMBL/GenBank/DDBJ databases">
        <title>Opisthorchis viverrini - life in the bile duct.</title>
        <authorList>
            <person name="Young N.D."/>
            <person name="Nagarajan N."/>
            <person name="Lin S.J."/>
            <person name="Korhonen P.K."/>
            <person name="Jex A.R."/>
            <person name="Hall R.S."/>
            <person name="Safavi-Hemami H."/>
            <person name="Kaewkong W."/>
            <person name="Bertrand D."/>
            <person name="Gao S."/>
            <person name="Seet Q."/>
            <person name="Wongkham S."/>
            <person name="Teh B.T."/>
            <person name="Wongkham C."/>
            <person name="Intapan P.M."/>
            <person name="Maleewong W."/>
            <person name="Yang X."/>
            <person name="Hu M."/>
            <person name="Wang Z."/>
            <person name="Hofmann A."/>
            <person name="Sternberg P.W."/>
            <person name="Tan P."/>
            <person name="Wang J."/>
            <person name="Gasser R.B."/>
        </authorList>
    </citation>
    <scope>NUCLEOTIDE SEQUENCE [LARGE SCALE GENOMIC DNA]</scope>
</reference>
<dbReference type="CTD" id="20325165"/>
<organism evidence="1 2">
    <name type="scientific">Opisthorchis viverrini</name>
    <name type="common">Southeast Asian liver fluke</name>
    <dbReference type="NCBI Taxonomy" id="6198"/>
    <lineage>
        <taxon>Eukaryota</taxon>
        <taxon>Metazoa</taxon>
        <taxon>Spiralia</taxon>
        <taxon>Lophotrochozoa</taxon>
        <taxon>Platyhelminthes</taxon>
        <taxon>Trematoda</taxon>
        <taxon>Digenea</taxon>
        <taxon>Opisthorchiida</taxon>
        <taxon>Opisthorchiata</taxon>
        <taxon>Opisthorchiidae</taxon>
        <taxon>Opisthorchis</taxon>
    </lineage>
</organism>
<evidence type="ECO:0000313" key="2">
    <source>
        <dbReference type="Proteomes" id="UP000054324"/>
    </source>
</evidence>
<dbReference type="GeneID" id="20325165"/>
<dbReference type="EMBL" id="KL597055">
    <property type="protein sequence ID" value="KER20466.1"/>
    <property type="molecule type" value="Genomic_DNA"/>
</dbReference>
<keyword evidence="2" id="KW-1185">Reference proteome</keyword>
<name>A0A074Z099_OPIVI</name>
<accession>A0A074Z099</accession>
<protein>
    <submittedName>
        <fullName evidence="1">Uncharacterized protein</fullName>
    </submittedName>
</protein>
<dbReference type="AlphaFoldDB" id="A0A074Z099"/>
<dbReference type="RefSeq" id="XP_009175796.1">
    <property type="nucleotide sequence ID" value="XM_009177532.1"/>
</dbReference>
<dbReference type="KEGG" id="ovi:T265_10997"/>
<dbReference type="Proteomes" id="UP000054324">
    <property type="component" value="Unassembled WGS sequence"/>
</dbReference>
<gene>
    <name evidence="1" type="ORF">T265_10997</name>
</gene>
<sequence length="97" mass="10630">MVEIKATSSAMACNKVGLDKHLFTLETIIEKNCLRCQQYAVEDPSNTDATKPMSAILLVLNGTIWSRSHPGQNITCDGKSHDPTSQKLLVSEVDHGF</sequence>
<evidence type="ECO:0000313" key="1">
    <source>
        <dbReference type="EMBL" id="KER20466.1"/>
    </source>
</evidence>